<dbReference type="EMBL" id="BRXU01000006">
    <property type="protein sequence ID" value="GLC52662.1"/>
    <property type="molecule type" value="Genomic_DNA"/>
</dbReference>
<dbReference type="OrthoDB" id="533423at2759"/>
<organism evidence="5 6">
    <name type="scientific">Pleodorina starrii</name>
    <dbReference type="NCBI Taxonomy" id="330485"/>
    <lineage>
        <taxon>Eukaryota</taxon>
        <taxon>Viridiplantae</taxon>
        <taxon>Chlorophyta</taxon>
        <taxon>core chlorophytes</taxon>
        <taxon>Chlorophyceae</taxon>
        <taxon>CS clade</taxon>
        <taxon>Chlamydomonadales</taxon>
        <taxon>Volvocaceae</taxon>
        <taxon>Pleodorina</taxon>
    </lineage>
</organism>
<evidence type="ECO:0000256" key="4">
    <source>
        <dbReference type="ARBA" id="ARBA00023004"/>
    </source>
</evidence>
<name>A0A9W6F196_9CHLO</name>
<dbReference type="Pfam" id="PF01152">
    <property type="entry name" value="Bac_globin"/>
    <property type="match status" value="1"/>
</dbReference>
<dbReference type="AlphaFoldDB" id="A0A9W6F196"/>
<accession>A0A9W6F196</accession>
<keyword evidence="6" id="KW-1185">Reference proteome</keyword>
<dbReference type="Proteomes" id="UP001165080">
    <property type="component" value="Unassembled WGS sequence"/>
</dbReference>
<dbReference type="Gene3D" id="1.10.490.10">
    <property type="entry name" value="Globins"/>
    <property type="match status" value="1"/>
</dbReference>
<keyword evidence="2" id="KW-0349">Heme</keyword>
<dbReference type="InterPro" id="IPR012292">
    <property type="entry name" value="Globin/Proto"/>
</dbReference>
<keyword evidence="1" id="KW-0813">Transport</keyword>
<dbReference type="GO" id="GO:0019825">
    <property type="term" value="F:oxygen binding"/>
    <property type="evidence" value="ECO:0007669"/>
    <property type="project" value="InterPro"/>
</dbReference>
<keyword evidence="4" id="KW-0408">Iron</keyword>
<dbReference type="GO" id="GO:0046872">
    <property type="term" value="F:metal ion binding"/>
    <property type="evidence" value="ECO:0007669"/>
    <property type="project" value="UniProtKB-KW"/>
</dbReference>
<sequence length="111" mass="12412">MRNDQRCTTLFAEANEQSLKTNMLEFLTCALGGKARFASSTLLASQRDQLRNHGFGVGQFDVLLQHMKSVLDDIGIHQETAASAIALLRCHKYLFERRVSEEEEDPALADA</sequence>
<dbReference type="InterPro" id="IPR009050">
    <property type="entry name" value="Globin-like_sf"/>
</dbReference>
<protein>
    <submittedName>
        <fullName evidence="5">Uncharacterized protein</fullName>
    </submittedName>
</protein>
<evidence type="ECO:0000256" key="3">
    <source>
        <dbReference type="ARBA" id="ARBA00022723"/>
    </source>
</evidence>
<dbReference type="GO" id="GO:0020037">
    <property type="term" value="F:heme binding"/>
    <property type="evidence" value="ECO:0007669"/>
    <property type="project" value="InterPro"/>
</dbReference>
<dbReference type="InterPro" id="IPR001486">
    <property type="entry name" value="Hemoglobin_trunc"/>
</dbReference>
<evidence type="ECO:0000256" key="1">
    <source>
        <dbReference type="ARBA" id="ARBA00022448"/>
    </source>
</evidence>
<reference evidence="5 6" key="1">
    <citation type="journal article" date="2023" name="Commun. Biol.">
        <title>Reorganization of the ancestral sex-determining regions during the evolution of trioecy in Pleodorina starrii.</title>
        <authorList>
            <person name="Takahashi K."/>
            <person name="Suzuki S."/>
            <person name="Kawai-Toyooka H."/>
            <person name="Yamamoto K."/>
            <person name="Hamaji T."/>
            <person name="Ootsuki R."/>
            <person name="Yamaguchi H."/>
            <person name="Kawachi M."/>
            <person name="Higashiyama T."/>
            <person name="Nozaki H."/>
        </authorList>
    </citation>
    <scope>NUCLEOTIDE SEQUENCE [LARGE SCALE GENOMIC DNA]</scope>
    <source>
        <strain evidence="5 6">NIES-4479</strain>
    </source>
</reference>
<gene>
    <name evidence="5" type="primary">PLESTMB000203</name>
    <name evidence="5" type="ORF">PLESTB_000654700</name>
</gene>
<proteinExistence type="predicted"/>
<evidence type="ECO:0000313" key="5">
    <source>
        <dbReference type="EMBL" id="GLC52662.1"/>
    </source>
</evidence>
<comment type="caution">
    <text evidence="5">The sequence shown here is derived from an EMBL/GenBank/DDBJ whole genome shotgun (WGS) entry which is preliminary data.</text>
</comment>
<evidence type="ECO:0000256" key="2">
    <source>
        <dbReference type="ARBA" id="ARBA00022617"/>
    </source>
</evidence>
<evidence type="ECO:0000313" key="6">
    <source>
        <dbReference type="Proteomes" id="UP001165080"/>
    </source>
</evidence>
<keyword evidence="3" id="KW-0479">Metal-binding</keyword>
<dbReference type="SUPFAM" id="SSF46458">
    <property type="entry name" value="Globin-like"/>
    <property type="match status" value="1"/>
</dbReference>